<comment type="subcellular location">
    <subcellularLocation>
        <location evidence="1">Cell envelope</location>
    </subcellularLocation>
</comment>
<dbReference type="PIRSF" id="PIRSF002741">
    <property type="entry name" value="MppA"/>
    <property type="match status" value="1"/>
</dbReference>
<evidence type="ECO:0000259" key="6">
    <source>
        <dbReference type="Pfam" id="PF00496"/>
    </source>
</evidence>
<dbReference type="Pfam" id="PF00496">
    <property type="entry name" value="SBP_bac_5"/>
    <property type="match status" value="1"/>
</dbReference>
<evidence type="ECO:0000256" key="2">
    <source>
        <dbReference type="ARBA" id="ARBA00005695"/>
    </source>
</evidence>
<keyword evidence="8" id="KW-1185">Reference proteome</keyword>
<dbReference type="PANTHER" id="PTHR30290">
    <property type="entry name" value="PERIPLASMIC BINDING COMPONENT OF ABC TRANSPORTER"/>
    <property type="match status" value="1"/>
</dbReference>
<dbReference type="Gene3D" id="3.40.190.10">
    <property type="entry name" value="Periplasmic binding protein-like II"/>
    <property type="match status" value="1"/>
</dbReference>
<evidence type="ECO:0000256" key="5">
    <source>
        <dbReference type="SAM" id="SignalP"/>
    </source>
</evidence>
<dbReference type="EMBL" id="JBHMQT010000044">
    <property type="protein sequence ID" value="MFC0864749.1"/>
    <property type="molecule type" value="Genomic_DNA"/>
</dbReference>
<dbReference type="InterPro" id="IPR039424">
    <property type="entry name" value="SBP_5"/>
</dbReference>
<reference evidence="7 8" key="1">
    <citation type="submission" date="2024-09" db="EMBL/GenBank/DDBJ databases">
        <authorList>
            <person name="Sun Q."/>
            <person name="Mori K."/>
        </authorList>
    </citation>
    <scope>NUCLEOTIDE SEQUENCE [LARGE SCALE GENOMIC DNA]</scope>
    <source>
        <strain evidence="7 8">TBRC 1851</strain>
    </source>
</reference>
<dbReference type="SUPFAM" id="SSF53850">
    <property type="entry name" value="Periplasmic binding protein-like II"/>
    <property type="match status" value="1"/>
</dbReference>
<feature type="chain" id="PRO_5045808963" evidence="5">
    <location>
        <begin position="22"/>
        <end position="518"/>
    </location>
</feature>
<evidence type="ECO:0000313" key="8">
    <source>
        <dbReference type="Proteomes" id="UP001589870"/>
    </source>
</evidence>
<feature type="domain" description="Solute-binding protein family 5" evidence="6">
    <location>
        <begin position="84"/>
        <end position="409"/>
    </location>
</feature>
<protein>
    <submittedName>
        <fullName evidence="7">ABC transporter substrate-binding protein</fullName>
    </submittedName>
</protein>
<organism evidence="7 8">
    <name type="scientific">Sphaerimonospora cavernae</name>
    <dbReference type="NCBI Taxonomy" id="1740611"/>
    <lineage>
        <taxon>Bacteria</taxon>
        <taxon>Bacillati</taxon>
        <taxon>Actinomycetota</taxon>
        <taxon>Actinomycetes</taxon>
        <taxon>Streptosporangiales</taxon>
        <taxon>Streptosporangiaceae</taxon>
        <taxon>Sphaerimonospora</taxon>
    </lineage>
</organism>
<evidence type="ECO:0000313" key="7">
    <source>
        <dbReference type="EMBL" id="MFC0864749.1"/>
    </source>
</evidence>
<sequence length="518" mass="54015">MRHRPKGLAAAVALTGLLTLAACGGGQSPTTRPSAADTTGGVLRFATFTVPDTFDPTKRSAGTSGLNYLFPVYDPLLRTDPTGKVVEGLATQWKLGADNVTLTLRPGLKFSDGEPLNATAVKANLERCQAVGGGCGSTLAHVTGIDTPDDTTVVLNTDGPQPALLFGLTTGAGMMVSPKAFDSPDLGRMPVGAGAYVLDEQATVPGSKWVYTKNKNYWDPSQQTLERLEIVLINTAQQRVAALRTGQVDASMIGDAQELESYKQAGVTTAVSEGGDPIGVVTVDPSGPFADKRVRQAVGYALDRAALTGTPFRKGMSTPSDQLFSPGNPGHVDNPAFTYAYDPDKARALLAEAGVKDVPVTIPAMPGPQNKTEAEAVAGMLNAVGFQAKVVSPPPQMIGREVFSGKYHLAYVPVFVPDAPMLADALAPKGGSMNPTGQPYAKALDLAKQAAVASVSDEAKARALYGEMMADLTEEGVVIPAFWSPVGVAYADHVKGLQPWAGGYMGPPVYGVSVDRQG</sequence>
<feature type="signal peptide" evidence="5">
    <location>
        <begin position="1"/>
        <end position="21"/>
    </location>
</feature>
<proteinExistence type="inferred from homology"/>
<dbReference type="InterPro" id="IPR030678">
    <property type="entry name" value="Peptide/Ni-bd"/>
</dbReference>
<comment type="similarity">
    <text evidence="2">Belongs to the bacterial solute-binding protein 5 family.</text>
</comment>
<keyword evidence="3" id="KW-0813">Transport</keyword>
<dbReference type="PROSITE" id="PS51257">
    <property type="entry name" value="PROKAR_LIPOPROTEIN"/>
    <property type="match status" value="1"/>
</dbReference>
<dbReference type="InterPro" id="IPR000914">
    <property type="entry name" value="SBP_5_dom"/>
</dbReference>
<evidence type="ECO:0000256" key="3">
    <source>
        <dbReference type="ARBA" id="ARBA00022448"/>
    </source>
</evidence>
<keyword evidence="4 5" id="KW-0732">Signal</keyword>
<dbReference type="PANTHER" id="PTHR30290:SF10">
    <property type="entry name" value="PERIPLASMIC OLIGOPEPTIDE-BINDING PROTEIN-RELATED"/>
    <property type="match status" value="1"/>
</dbReference>
<gene>
    <name evidence="7" type="ORF">ACFHYQ_20875</name>
</gene>
<dbReference type="Proteomes" id="UP001589870">
    <property type="component" value="Unassembled WGS sequence"/>
</dbReference>
<accession>A0ABV6U989</accession>
<dbReference type="RefSeq" id="WP_394302815.1">
    <property type="nucleotide sequence ID" value="NZ_JBHMQT010000044.1"/>
</dbReference>
<evidence type="ECO:0000256" key="4">
    <source>
        <dbReference type="ARBA" id="ARBA00022729"/>
    </source>
</evidence>
<name>A0ABV6U989_9ACTN</name>
<dbReference type="Gene3D" id="3.10.105.10">
    <property type="entry name" value="Dipeptide-binding Protein, Domain 3"/>
    <property type="match status" value="1"/>
</dbReference>
<evidence type="ECO:0000256" key="1">
    <source>
        <dbReference type="ARBA" id="ARBA00004196"/>
    </source>
</evidence>
<comment type="caution">
    <text evidence="7">The sequence shown here is derived from an EMBL/GenBank/DDBJ whole genome shotgun (WGS) entry which is preliminary data.</text>
</comment>